<reference evidence="9" key="1">
    <citation type="submission" date="2022-10" db="EMBL/GenBank/DDBJ databases">
        <title>The WGS of Solirubrobacter ginsenosidimutans DSM 21036.</title>
        <authorList>
            <person name="Jiang Z."/>
        </authorList>
    </citation>
    <scope>NUCLEOTIDE SEQUENCE</scope>
    <source>
        <strain evidence="9">DSM 21036</strain>
    </source>
</reference>
<accession>A0A9X3N608</accession>
<evidence type="ECO:0000256" key="1">
    <source>
        <dbReference type="ARBA" id="ARBA00004651"/>
    </source>
</evidence>
<evidence type="ECO:0000313" key="10">
    <source>
        <dbReference type="Proteomes" id="UP001149140"/>
    </source>
</evidence>
<dbReference type="GO" id="GO:0005886">
    <property type="term" value="C:plasma membrane"/>
    <property type="evidence" value="ECO:0007669"/>
    <property type="project" value="UniProtKB-SubCell"/>
</dbReference>
<proteinExistence type="predicted"/>
<dbReference type="InterPro" id="IPR004638">
    <property type="entry name" value="EmrB-like"/>
</dbReference>
<dbReference type="PRINTS" id="PR01036">
    <property type="entry name" value="TCRTETB"/>
</dbReference>
<feature type="transmembrane region" description="Helical" evidence="7">
    <location>
        <begin position="289"/>
        <end position="312"/>
    </location>
</feature>
<comment type="caution">
    <text evidence="9">The sequence shown here is derived from an EMBL/GenBank/DDBJ whole genome shotgun (WGS) entry which is preliminary data.</text>
</comment>
<dbReference type="RefSeq" id="WP_270044763.1">
    <property type="nucleotide sequence ID" value="NZ_JAPDOD010000048.1"/>
</dbReference>
<comment type="subcellular location">
    <subcellularLocation>
        <location evidence="1">Cell membrane</location>
        <topology evidence="1">Multi-pass membrane protein</topology>
    </subcellularLocation>
</comment>
<dbReference type="NCBIfam" id="TIGR00711">
    <property type="entry name" value="efflux_EmrB"/>
    <property type="match status" value="1"/>
</dbReference>
<feature type="transmembrane region" description="Helical" evidence="7">
    <location>
        <begin position="327"/>
        <end position="346"/>
    </location>
</feature>
<dbReference type="InterPro" id="IPR036259">
    <property type="entry name" value="MFS_trans_sf"/>
</dbReference>
<name>A0A9X3N608_9ACTN</name>
<dbReference type="Proteomes" id="UP001149140">
    <property type="component" value="Unassembled WGS sequence"/>
</dbReference>
<dbReference type="Gene3D" id="1.20.1720.10">
    <property type="entry name" value="Multidrug resistance protein D"/>
    <property type="match status" value="1"/>
</dbReference>
<evidence type="ECO:0000256" key="4">
    <source>
        <dbReference type="ARBA" id="ARBA00022692"/>
    </source>
</evidence>
<keyword evidence="5 7" id="KW-1133">Transmembrane helix</keyword>
<dbReference type="PANTHER" id="PTHR42718:SF39">
    <property type="entry name" value="ACTINORHODIN TRANSPORTER-RELATED"/>
    <property type="match status" value="1"/>
</dbReference>
<dbReference type="PROSITE" id="PS50850">
    <property type="entry name" value="MFS"/>
    <property type="match status" value="1"/>
</dbReference>
<evidence type="ECO:0000256" key="5">
    <source>
        <dbReference type="ARBA" id="ARBA00022989"/>
    </source>
</evidence>
<feature type="transmembrane region" description="Helical" evidence="7">
    <location>
        <begin position="243"/>
        <end position="263"/>
    </location>
</feature>
<sequence length="482" mass="49423">MSALASSAPATTTTESEAQGHPRRWLILALILAVECMDLLDGTIVNVAAPSIREDLGASLAALQWIAGGYALTFAIGLVTGGRLGDIFGRRRLFLVGLAGFTTASALCGAANSPETLIALRLVQGGFAAIMIPQGFGILRQAFPPNEIQKAFGLFGPVIGLSAVLGPIVGGALTDGDLFGLGWRAIFLVNLPIGLIAFAGSAKLLPESKADQKPTLDLGGAALVTAAMGLLVYPLIQGREGDWPAWTFVSMAASALALLAFVVRERRRERDGVSPLVTMSLFRKRAFSAGLASALTFFAGMIGLMLTFSLYLQLGQGFSAIHTGLTLVPWSLGTAVGAGLGAGLLGPKFGRPTLHAGLLVMLAGVFGLLLVSNDGASSWAFVGPELVAGVGMGAMLAPLFDFVLAGVDDDEVGSASGVLNAMQQLGGAIGIAVIGTVFFSVAASGGLIDAFHTTLWIEAGVLVVTAGLVALLPMRAREGEHG</sequence>
<dbReference type="SUPFAM" id="SSF103473">
    <property type="entry name" value="MFS general substrate transporter"/>
    <property type="match status" value="1"/>
</dbReference>
<dbReference type="Gene3D" id="1.20.1250.20">
    <property type="entry name" value="MFS general substrate transporter like domains"/>
    <property type="match status" value="1"/>
</dbReference>
<dbReference type="Pfam" id="PF07690">
    <property type="entry name" value="MFS_1"/>
    <property type="match status" value="1"/>
</dbReference>
<feature type="domain" description="Major facilitator superfamily (MFS) profile" evidence="8">
    <location>
        <begin position="27"/>
        <end position="477"/>
    </location>
</feature>
<keyword evidence="6 7" id="KW-0472">Membrane</keyword>
<organism evidence="9 10">
    <name type="scientific">Solirubrobacter ginsenosidimutans</name>
    <dbReference type="NCBI Taxonomy" id="490573"/>
    <lineage>
        <taxon>Bacteria</taxon>
        <taxon>Bacillati</taxon>
        <taxon>Actinomycetota</taxon>
        <taxon>Thermoleophilia</taxon>
        <taxon>Solirubrobacterales</taxon>
        <taxon>Solirubrobacteraceae</taxon>
        <taxon>Solirubrobacter</taxon>
    </lineage>
</organism>
<evidence type="ECO:0000256" key="6">
    <source>
        <dbReference type="ARBA" id="ARBA00023136"/>
    </source>
</evidence>
<feature type="transmembrane region" description="Helical" evidence="7">
    <location>
        <begin position="93"/>
        <end position="112"/>
    </location>
</feature>
<dbReference type="CDD" id="cd17321">
    <property type="entry name" value="MFS_MMR_MDR_like"/>
    <property type="match status" value="1"/>
</dbReference>
<feature type="transmembrane region" description="Helical" evidence="7">
    <location>
        <begin position="61"/>
        <end position="81"/>
    </location>
</feature>
<evidence type="ECO:0000256" key="2">
    <source>
        <dbReference type="ARBA" id="ARBA00022448"/>
    </source>
</evidence>
<dbReference type="AlphaFoldDB" id="A0A9X3N608"/>
<feature type="transmembrane region" description="Helical" evidence="7">
    <location>
        <begin position="353"/>
        <end position="371"/>
    </location>
</feature>
<dbReference type="GO" id="GO:0022857">
    <property type="term" value="F:transmembrane transporter activity"/>
    <property type="evidence" value="ECO:0007669"/>
    <property type="project" value="InterPro"/>
</dbReference>
<dbReference type="InterPro" id="IPR011701">
    <property type="entry name" value="MFS"/>
</dbReference>
<evidence type="ECO:0000259" key="8">
    <source>
        <dbReference type="PROSITE" id="PS50850"/>
    </source>
</evidence>
<evidence type="ECO:0000256" key="7">
    <source>
        <dbReference type="SAM" id="Phobius"/>
    </source>
</evidence>
<dbReference type="InterPro" id="IPR020846">
    <property type="entry name" value="MFS_dom"/>
</dbReference>
<feature type="transmembrane region" description="Helical" evidence="7">
    <location>
        <begin position="386"/>
        <end position="407"/>
    </location>
</feature>
<feature type="transmembrane region" description="Helical" evidence="7">
    <location>
        <begin position="185"/>
        <end position="206"/>
    </location>
</feature>
<feature type="transmembrane region" description="Helical" evidence="7">
    <location>
        <begin position="118"/>
        <end position="139"/>
    </location>
</feature>
<feature type="transmembrane region" description="Helical" evidence="7">
    <location>
        <begin position="454"/>
        <end position="472"/>
    </location>
</feature>
<dbReference type="EMBL" id="JAPDOD010000048">
    <property type="protein sequence ID" value="MDA0165503.1"/>
    <property type="molecule type" value="Genomic_DNA"/>
</dbReference>
<feature type="transmembrane region" description="Helical" evidence="7">
    <location>
        <begin position="218"/>
        <end position="237"/>
    </location>
</feature>
<evidence type="ECO:0000256" key="3">
    <source>
        <dbReference type="ARBA" id="ARBA00022475"/>
    </source>
</evidence>
<feature type="transmembrane region" description="Helical" evidence="7">
    <location>
        <begin position="428"/>
        <end position="448"/>
    </location>
</feature>
<evidence type="ECO:0000313" key="9">
    <source>
        <dbReference type="EMBL" id="MDA0165503.1"/>
    </source>
</evidence>
<keyword evidence="3" id="KW-1003">Cell membrane</keyword>
<dbReference type="PANTHER" id="PTHR42718">
    <property type="entry name" value="MAJOR FACILITATOR SUPERFAMILY MULTIDRUG TRANSPORTER MFSC"/>
    <property type="match status" value="1"/>
</dbReference>
<keyword evidence="4 7" id="KW-0812">Transmembrane</keyword>
<feature type="transmembrane region" description="Helical" evidence="7">
    <location>
        <begin position="151"/>
        <end position="173"/>
    </location>
</feature>
<keyword evidence="10" id="KW-1185">Reference proteome</keyword>
<gene>
    <name evidence="9" type="ORF">OM076_34860</name>
</gene>
<protein>
    <submittedName>
        <fullName evidence="9">MFS transporter</fullName>
    </submittedName>
</protein>
<keyword evidence="2" id="KW-0813">Transport</keyword>